<keyword evidence="5" id="KW-1185">Reference proteome</keyword>
<dbReference type="SUPFAM" id="SSF57701">
    <property type="entry name" value="Zn2/Cys6 DNA-binding domain"/>
    <property type="match status" value="1"/>
</dbReference>
<dbReference type="VEuPathDB" id="FungiDB:Bcin07g01780"/>
<dbReference type="EMBL" id="CP009811">
    <property type="protein sequence ID" value="ATZ51568.1"/>
    <property type="molecule type" value="Genomic_DNA"/>
</dbReference>
<dbReference type="InterPro" id="IPR036864">
    <property type="entry name" value="Zn2-C6_fun-type_DNA-bd_sf"/>
</dbReference>
<accession>A0A384JLV8</accession>
<dbReference type="GeneID" id="36394305"/>
<name>A0A384JLV8_BOTFB</name>
<sequence>MDPTLREVQAHSESEGGIISLTEKKRKRTRESIHSEIAENEGCSGNGSGVEEKNIEVKKSKTIIPGLASVGSSPPPPSTIKPRRVAKACVACSKGRRKCVDPKGPDGCKGCRSRGIQCQIPTDSMLARPSAETTASGDDSTLLAVDTTMEPPRDPLTNAKMYNYLKNVELKEHLVLKGFDGDMLPSGKRLTRQILLNELYKFDEKEGLPKYPHTSWTSLKPATSAPGDAKALAIQPWEKTHDLQLQDSETHFTMQSLSEPRHRNLVCTQCKVNFTINKSCDSVPCSRCKDLGLECTYPKHVYQYWQTHFRAAKDIDFTRINDWDGVHGDGVSIGVDVKPENVVQPSTQAVHYLVITVARLSSGDNSAIMALLRKGPRVGLMWRGLLRVGNRGVRYSEPAGIARFGYIAFCRQGTISVPITHGYMSESASGLALLRAWVNVFNEIMVEGNTNLPTEIHVVLFGFAGFGVNIGAWREFLDCVEAWDAKEKTAGRTHVPKLADRIFLVPSVEPEVVDGTATYSLVPGKDLCVDAEAFEGFADKCWGKFRLTSLHRRAVFHSFNKANVNAELPELSYQVIDPIWDDVEKNDIFLEALDQEYRHRSAALSSATIPTHKNVQNRNLTRNRF</sequence>
<evidence type="ECO:0000313" key="4">
    <source>
        <dbReference type="EMBL" id="ATZ51568.1"/>
    </source>
</evidence>
<evidence type="ECO:0000313" key="5">
    <source>
        <dbReference type="Proteomes" id="UP000001798"/>
    </source>
</evidence>
<dbReference type="PROSITE" id="PS00463">
    <property type="entry name" value="ZN2_CY6_FUNGAL_1"/>
    <property type="match status" value="1"/>
</dbReference>
<reference evidence="4 5" key="2">
    <citation type="journal article" date="2012" name="Eukaryot. Cell">
        <title>Genome update of Botrytis cinerea strains B05.10 and T4.</title>
        <authorList>
            <person name="Staats M."/>
            <person name="van Kan J.A."/>
        </authorList>
    </citation>
    <scope>NUCLEOTIDE SEQUENCE [LARGE SCALE GENOMIC DNA]</scope>
    <source>
        <strain evidence="4 5">B05.10</strain>
    </source>
</reference>
<dbReference type="Proteomes" id="UP000001798">
    <property type="component" value="Chromosome 7"/>
</dbReference>
<evidence type="ECO:0000256" key="1">
    <source>
        <dbReference type="ARBA" id="ARBA00023242"/>
    </source>
</evidence>
<dbReference type="OrthoDB" id="4454541at2759"/>
<reference evidence="4 5" key="3">
    <citation type="journal article" date="2017" name="Mol. Plant Pathol.">
        <title>A gapless genome sequence of the fungus Botrytis cinerea.</title>
        <authorList>
            <person name="Van Kan J.A."/>
            <person name="Stassen J.H."/>
            <person name="Mosbach A."/>
            <person name="Van Der Lee T.A."/>
            <person name="Faino L."/>
            <person name="Farmer A.D."/>
            <person name="Papasotiriou D.G."/>
            <person name="Zhou S."/>
            <person name="Seidl M.F."/>
            <person name="Cottam E."/>
            <person name="Edel D."/>
            <person name="Hahn M."/>
            <person name="Schwartz D.C."/>
            <person name="Dietrich R.A."/>
            <person name="Widdison S."/>
            <person name="Scalliet G."/>
        </authorList>
    </citation>
    <scope>NUCLEOTIDE SEQUENCE [LARGE SCALE GENOMIC DNA]</scope>
    <source>
        <strain evidence="4 5">B05.10</strain>
    </source>
</reference>
<evidence type="ECO:0000259" key="3">
    <source>
        <dbReference type="PROSITE" id="PS00463"/>
    </source>
</evidence>
<organism evidence="4 5">
    <name type="scientific">Botryotinia fuckeliana (strain B05.10)</name>
    <name type="common">Noble rot fungus</name>
    <name type="synonym">Botrytis cinerea</name>
    <dbReference type="NCBI Taxonomy" id="332648"/>
    <lineage>
        <taxon>Eukaryota</taxon>
        <taxon>Fungi</taxon>
        <taxon>Dikarya</taxon>
        <taxon>Ascomycota</taxon>
        <taxon>Pezizomycotina</taxon>
        <taxon>Leotiomycetes</taxon>
        <taxon>Helotiales</taxon>
        <taxon>Sclerotiniaceae</taxon>
        <taxon>Botrytis</taxon>
    </lineage>
</organism>
<dbReference type="CDD" id="cd00067">
    <property type="entry name" value="GAL4"/>
    <property type="match status" value="1"/>
</dbReference>
<keyword evidence="1" id="KW-0539">Nucleus</keyword>
<gene>
    <name evidence="4" type="ORF">BCIN_07g01780</name>
</gene>
<protein>
    <recommendedName>
        <fullName evidence="3">Zn(2)-C6 fungal-type domain-containing protein</fullName>
    </recommendedName>
</protein>
<dbReference type="RefSeq" id="XP_024549674.1">
    <property type="nucleotide sequence ID" value="XM_024693885.1"/>
</dbReference>
<dbReference type="InterPro" id="IPR001138">
    <property type="entry name" value="Zn2Cys6_DnaBD"/>
</dbReference>
<dbReference type="AlphaFoldDB" id="A0A384JLV8"/>
<dbReference type="GO" id="GO:0000981">
    <property type="term" value="F:DNA-binding transcription factor activity, RNA polymerase II-specific"/>
    <property type="evidence" value="ECO:0007669"/>
    <property type="project" value="InterPro"/>
</dbReference>
<dbReference type="GO" id="GO:0008270">
    <property type="term" value="F:zinc ion binding"/>
    <property type="evidence" value="ECO:0007669"/>
    <property type="project" value="InterPro"/>
</dbReference>
<dbReference type="KEGG" id="bfu:BCIN_07g01780"/>
<evidence type="ECO:0000256" key="2">
    <source>
        <dbReference type="SAM" id="MobiDB-lite"/>
    </source>
</evidence>
<proteinExistence type="predicted"/>
<reference evidence="4 5" key="1">
    <citation type="journal article" date="2011" name="PLoS Genet.">
        <title>Genomic analysis of the necrotrophic fungal pathogens Sclerotinia sclerotiorum and Botrytis cinerea.</title>
        <authorList>
            <person name="Amselem J."/>
            <person name="Cuomo C.A."/>
            <person name="van Kan J.A."/>
            <person name="Viaud M."/>
            <person name="Benito E.P."/>
            <person name="Couloux A."/>
            <person name="Coutinho P.M."/>
            <person name="de Vries R.P."/>
            <person name="Dyer P.S."/>
            <person name="Fillinger S."/>
            <person name="Fournier E."/>
            <person name="Gout L."/>
            <person name="Hahn M."/>
            <person name="Kohn L."/>
            <person name="Lapalu N."/>
            <person name="Plummer K.M."/>
            <person name="Pradier J.M."/>
            <person name="Quevillon E."/>
            <person name="Sharon A."/>
            <person name="Simon A."/>
            <person name="ten Have A."/>
            <person name="Tudzynski B."/>
            <person name="Tudzynski P."/>
            <person name="Wincker P."/>
            <person name="Andrew M."/>
            <person name="Anthouard V."/>
            <person name="Beever R.E."/>
            <person name="Beffa R."/>
            <person name="Benoit I."/>
            <person name="Bouzid O."/>
            <person name="Brault B."/>
            <person name="Chen Z."/>
            <person name="Choquer M."/>
            <person name="Collemare J."/>
            <person name="Cotton P."/>
            <person name="Danchin E.G."/>
            <person name="Da Silva C."/>
            <person name="Gautier A."/>
            <person name="Giraud C."/>
            <person name="Giraud T."/>
            <person name="Gonzalez C."/>
            <person name="Grossetete S."/>
            <person name="Guldener U."/>
            <person name="Henrissat B."/>
            <person name="Howlett B.J."/>
            <person name="Kodira C."/>
            <person name="Kretschmer M."/>
            <person name="Lappartient A."/>
            <person name="Leroch M."/>
            <person name="Levis C."/>
            <person name="Mauceli E."/>
            <person name="Neuveglise C."/>
            <person name="Oeser B."/>
            <person name="Pearson M."/>
            <person name="Poulain J."/>
            <person name="Poussereau N."/>
            <person name="Quesneville H."/>
            <person name="Rascle C."/>
            <person name="Schumacher J."/>
            <person name="Segurens B."/>
            <person name="Sexton A."/>
            <person name="Silva E."/>
            <person name="Sirven C."/>
            <person name="Soanes D.M."/>
            <person name="Talbot N.J."/>
            <person name="Templeton M."/>
            <person name="Yandava C."/>
            <person name="Yarden O."/>
            <person name="Zeng Q."/>
            <person name="Rollins J.A."/>
            <person name="Lebrun M.H."/>
            <person name="Dickman M."/>
        </authorList>
    </citation>
    <scope>NUCLEOTIDE SEQUENCE [LARGE SCALE GENOMIC DNA]</scope>
    <source>
        <strain evidence="4 5">B05.10</strain>
    </source>
</reference>
<feature type="region of interest" description="Disordered" evidence="2">
    <location>
        <begin position="22"/>
        <end position="51"/>
    </location>
</feature>
<feature type="domain" description="Zn(2)-C6 fungal-type" evidence="3">
    <location>
        <begin position="88"/>
        <end position="118"/>
    </location>
</feature>